<name>A0ABW8FXB3_9GAMM</name>
<dbReference type="RefSeq" id="WP_039482007.1">
    <property type="nucleotide sequence ID" value="NZ_CP046377.1"/>
</dbReference>
<accession>A0ABW8FXB3</accession>
<reference evidence="1 2" key="1">
    <citation type="submission" date="2024-10" db="EMBL/GenBank/DDBJ databases">
        <authorList>
            <person name="Lu C.-H."/>
        </authorList>
    </citation>
    <scope>NUCLEOTIDE SEQUENCE [LARGE SCALE GENOMIC DNA]</scope>
    <source>
        <strain evidence="1 2">22QBSP01-2</strain>
    </source>
</reference>
<dbReference type="EMBL" id="JBIXKD010000007">
    <property type="protein sequence ID" value="MFJ5321473.1"/>
    <property type="molecule type" value="Genomic_DNA"/>
</dbReference>
<gene>
    <name evidence="1" type="ORF">ACIPSN_08865</name>
</gene>
<dbReference type="GeneID" id="90773069"/>
<protein>
    <submittedName>
        <fullName evidence="1">Uncharacterized protein</fullName>
    </submittedName>
</protein>
<dbReference type="Proteomes" id="UP001617714">
    <property type="component" value="Unassembled WGS sequence"/>
</dbReference>
<comment type="caution">
    <text evidence="1">The sequence shown here is derived from an EMBL/GenBank/DDBJ whole genome shotgun (WGS) entry which is preliminary data.</text>
</comment>
<evidence type="ECO:0000313" key="2">
    <source>
        <dbReference type="Proteomes" id="UP001617714"/>
    </source>
</evidence>
<organism evidence="1 2">
    <name type="scientific">Pectobacterium parvum</name>
    <dbReference type="NCBI Taxonomy" id="2778550"/>
    <lineage>
        <taxon>Bacteria</taxon>
        <taxon>Pseudomonadati</taxon>
        <taxon>Pseudomonadota</taxon>
        <taxon>Gammaproteobacteria</taxon>
        <taxon>Enterobacterales</taxon>
        <taxon>Pectobacteriaceae</taxon>
        <taxon>Pectobacterium</taxon>
    </lineage>
</organism>
<evidence type="ECO:0000313" key="1">
    <source>
        <dbReference type="EMBL" id="MFJ5321473.1"/>
    </source>
</evidence>
<sequence>MQPPRADLPDSVFVLDNPQTLNETLALARAQLGNAKPVVLVLVHHALAEASSENPLAPAVTISEALSIGSAVR</sequence>
<proteinExistence type="predicted"/>
<keyword evidence="2" id="KW-1185">Reference proteome</keyword>